<feature type="transmembrane region" description="Helical" evidence="1">
    <location>
        <begin position="93"/>
        <end position="116"/>
    </location>
</feature>
<organism evidence="2 3">
    <name type="scientific">Cytospora chrysosperma</name>
    <name type="common">Cytospora canker fungus</name>
    <name type="synonym">Sphaeria chrysosperma</name>
    <dbReference type="NCBI Taxonomy" id="252740"/>
    <lineage>
        <taxon>Eukaryota</taxon>
        <taxon>Fungi</taxon>
        <taxon>Dikarya</taxon>
        <taxon>Ascomycota</taxon>
        <taxon>Pezizomycotina</taxon>
        <taxon>Sordariomycetes</taxon>
        <taxon>Sordariomycetidae</taxon>
        <taxon>Diaporthales</taxon>
        <taxon>Cytosporaceae</taxon>
        <taxon>Cytospora</taxon>
    </lineage>
</organism>
<keyword evidence="1" id="KW-0472">Membrane</keyword>
<proteinExistence type="predicted"/>
<dbReference type="Proteomes" id="UP000284375">
    <property type="component" value="Unassembled WGS sequence"/>
</dbReference>
<dbReference type="GO" id="GO:0000139">
    <property type="term" value="C:Golgi membrane"/>
    <property type="evidence" value="ECO:0007669"/>
    <property type="project" value="TreeGrafter"/>
</dbReference>
<name>A0A423WQ17_CYTCH</name>
<feature type="transmembrane region" description="Helical" evidence="1">
    <location>
        <begin position="31"/>
        <end position="51"/>
    </location>
</feature>
<accession>A0A423WQ17</accession>
<dbReference type="InterPro" id="IPR013862">
    <property type="entry name" value="Kei1"/>
</dbReference>
<feature type="transmembrane region" description="Helical" evidence="1">
    <location>
        <begin position="63"/>
        <end position="81"/>
    </location>
</feature>
<dbReference type="AlphaFoldDB" id="A0A423WQ17"/>
<dbReference type="PANTHER" id="PTHR28077:SF1">
    <property type="entry name" value="INOSITOL PHOSPHORYLCERAMIDE SYNTHASE REGULATORY SUBUNIT KEI1"/>
    <property type="match status" value="1"/>
</dbReference>
<dbReference type="OrthoDB" id="9989112at2759"/>
<gene>
    <name evidence="2" type="ORF">VSDG_00265</name>
</gene>
<reference evidence="2 3" key="1">
    <citation type="submission" date="2015-09" db="EMBL/GenBank/DDBJ databases">
        <title>Host preference determinants of Valsa canker pathogens revealed by comparative genomics.</title>
        <authorList>
            <person name="Yin Z."/>
            <person name="Huang L."/>
        </authorList>
    </citation>
    <scope>NUCLEOTIDE SEQUENCE [LARGE SCALE GENOMIC DNA]</scope>
    <source>
        <strain evidence="2 3">YSFL</strain>
    </source>
</reference>
<evidence type="ECO:0000313" key="2">
    <source>
        <dbReference type="EMBL" id="ROW05517.1"/>
    </source>
</evidence>
<protein>
    <submittedName>
        <fullName evidence="2">Uncharacterized protein</fullName>
    </submittedName>
</protein>
<comment type="caution">
    <text evidence="2">The sequence shown here is derived from an EMBL/GenBank/DDBJ whole genome shotgun (WGS) entry which is preliminary data.</text>
</comment>
<dbReference type="Pfam" id="PF08552">
    <property type="entry name" value="Kei1"/>
    <property type="match status" value="2"/>
</dbReference>
<dbReference type="GO" id="GO:0070917">
    <property type="term" value="F:inositol phosphoceramide synthase regulator activity"/>
    <property type="evidence" value="ECO:0007669"/>
    <property type="project" value="InterPro"/>
</dbReference>
<evidence type="ECO:0000313" key="3">
    <source>
        <dbReference type="Proteomes" id="UP000284375"/>
    </source>
</evidence>
<sequence>MANPRGLRLRLGLPKPKTFLGLMSLQTGTEMITIALLINKVTGLYGLLAILTGYTLDAVQLSMYIYSVAVLIVLAILFPHIRKQSPFQNLSLAWLYVFDTATNAAYTAAFAAEWYLKAGGNPEGDAAEQATDTAASMALIVAFTLIRVYLMFVVMSFTRQVMHRYTLGLAGDKGEAVQPFAVGSPEGEGWKGKVGRAMVFVGQEYWIGGKQDEESLPSHRVPLTAGDYE</sequence>
<dbReference type="PANTHER" id="PTHR28077">
    <property type="entry name" value="INOSITOL PHOSPHORYLCERAMIDE SYNTHASE REGULATORY SUBUNIT KEI1"/>
    <property type="match status" value="1"/>
</dbReference>
<dbReference type="GO" id="GO:0070916">
    <property type="term" value="C:inositol phosphoceramide synthase complex"/>
    <property type="evidence" value="ECO:0007669"/>
    <property type="project" value="TreeGrafter"/>
</dbReference>
<keyword evidence="1" id="KW-0812">Transmembrane</keyword>
<keyword evidence="1" id="KW-1133">Transmembrane helix</keyword>
<keyword evidence="3" id="KW-1185">Reference proteome</keyword>
<dbReference type="STRING" id="252740.A0A423WQ17"/>
<dbReference type="EMBL" id="LJZO01000001">
    <property type="protein sequence ID" value="ROW05517.1"/>
    <property type="molecule type" value="Genomic_DNA"/>
</dbReference>
<dbReference type="GO" id="GO:0006673">
    <property type="term" value="P:inositol phosphoceramide metabolic process"/>
    <property type="evidence" value="ECO:0007669"/>
    <property type="project" value="InterPro"/>
</dbReference>
<feature type="transmembrane region" description="Helical" evidence="1">
    <location>
        <begin position="136"/>
        <end position="157"/>
    </location>
</feature>
<evidence type="ECO:0000256" key="1">
    <source>
        <dbReference type="SAM" id="Phobius"/>
    </source>
</evidence>